<feature type="region of interest" description="Disordered" evidence="8">
    <location>
        <begin position="707"/>
        <end position="764"/>
    </location>
</feature>
<dbReference type="PROSITE" id="PS50235">
    <property type="entry name" value="USP_3"/>
    <property type="match status" value="1"/>
</dbReference>
<keyword evidence="7" id="KW-0788">Thiol protease</keyword>
<dbReference type="Proteomes" id="UP001530315">
    <property type="component" value="Unassembled WGS sequence"/>
</dbReference>
<dbReference type="PROSITE" id="PS00973">
    <property type="entry name" value="USP_2"/>
    <property type="match status" value="1"/>
</dbReference>
<comment type="similarity">
    <text evidence="2">Belongs to the peptidase C19 family.</text>
</comment>
<dbReference type="Gene3D" id="3.30.2230.10">
    <property type="entry name" value="DUSP-like"/>
    <property type="match status" value="1"/>
</dbReference>
<accession>A0ABD3PJX8</accession>
<dbReference type="InterPro" id="IPR028889">
    <property type="entry name" value="USP"/>
</dbReference>
<dbReference type="InterPro" id="IPR050185">
    <property type="entry name" value="Ub_carboxyl-term_hydrolase"/>
</dbReference>
<keyword evidence="6" id="KW-0378">Hydrolase</keyword>
<feature type="domain" description="USP" evidence="9">
    <location>
        <begin position="1441"/>
        <end position="2197"/>
    </location>
</feature>
<evidence type="ECO:0000256" key="2">
    <source>
        <dbReference type="ARBA" id="ARBA00009085"/>
    </source>
</evidence>
<gene>
    <name evidence="11" type="ORF">ACHAW5_000026</name>
</gene>
<evidence type="ECO:0000313" key="11">
    <source>
        <dbReference type="EMBL" id="KAL3788255.1"/>
    </source>
</evidence>
<dbReference type="EMBL" id="JALLAZ020000735">
    <property type="protein sequence ID" value="KAL3788255.1"/>
    <property type="molecule type" value="Genomic_DNA"/>
</dbReference>
<name>A0ABD3PJX8_9STRA</name>
<feature type="domain" description="DUSP" evidence="10">
    <location>
        <begin position="1118"/>
        <end position="1239"/>
    </location>
</feature>
<feature type="region of interest" description="Disordered" evidence="8">
    <location>
        <begin position="1692"/>
        <end position="1716"/>
    </location>
</feature>
<evidence type="ECO:0000259" key="9">
    <source>
        <dbReference type="PROSITE" id="PS50235"/>
    </source>
</evidence>
<keyword evidence="12" id="KW-1185">Reference proteome</keyword>
<dbReference type="SUPFAM" id="SSF54001">
    <property type="entry name" value="Cysteine proteinases"/>
    <property type="match status" value="1"/>
</dbReference>
<feature type="region of interest" description="Disordered" evidence="8">
    <location>
        <begin position="459"/>
        <end position="486"/>
    </location>
</feature>
<evidence type="ECO:0000256" key="5">
    <source>
        <dbReference type="ARBA" id="ARBA00022786"/>
    </source>
</evidence>
<dbReference type="PANTHER" id="PTHR21646:SF24">
    <property type="entry name" value="UBIQUITIN CARBOXYL-TERMINAL HYDROLASE"/>
    <property type="match status" value="1"/>
</dbReference>
<dbReference type="GO" id="GO:0006508">
    <property type="term" value="P:proteolysis"/>
    <property type="evidence" value="ECO:0007669"/>
    <property type="project" value="UniProtKB-KW"/>
</dbReference>
<dbReference type="SUPFAM" id="SSF143791">
    <property type="entry name" value="DUSP-like"/>
    <property type="match status" value="1"/>
</dbReference>
<sequence>MNSSAQQRQNNGHNTPDVFVPQTRLSDILSTSSAVEILGRDTTRVILRSFLRCSCSLLPTTPPQPIIVEGGGGGCDSKSMGHVGMRERRKIRYRHPLDQRESAEEREEIDLLLLGLSYNFSSSNNKIHSGNDNYKREIDGVDGGDEMRRKVAKAWSKLGYVPVPGYELDLTVELFGGDDTFSSSSSFIGGGIRSHSLESSMSSSPLSTPSKGNINNRLGRTNDGVQKSPLIANLSMRQQHRSSHTPTHVLPHPAAYSVEAIFAYSLRQWQSVYGLDKTSFLRRGVLFPPTTVPDRGPNGHMALMDCVFNALATNPPDPGSLMDGAVSAAAALTAVSAASRRRLQLQYGSAGTIGCGSEGGGISRGNNSSFGRSSQDDRMAQVLAAGRGRPRILLPDLLIAFAICRLGEMEMRHRGYLEEMRLLELKNRMVDSDDDDHDDRNDSNDGIKIARSVGDVNRGSFEEEKKKDVEYSGTETTTSRPVPSPSRDDGILLACLLAFRVYDGYQRQNNLTRDTLQRFLSDVYGEESYKAPGVQIILDRLFSPDCAAMRGLGRQLSNTVSAPLLPLARALKVINPEIFHWGVHSTIGFLPNLVSTQSTTTAFSKVPSILGSHILLDWILALFNCMLPRQLPPPPKVCEHHLRIVNSDPVRMIDTLSTKYGLYDVSDECGEGDNALYEIRRRFHSMEQHNITSVSGVTIESISEKGKESYNDTAEESELGAASSRGAAKLCPERATLLQPEEGDEPSSESASVTPRRPKNAIDEESFVRAVSQPNNELGHGGYLPANLARLTFRACAGRAQELWDSRSSNLWYEDDQVLEKITNETTGKRSNKTYGGEFYLSMYDVLSFGCEAVRYDSVKEDADDAAYAGEMHTDQYENYASEIPLMQHAFKTFRQLPRQECGASEDEEIKHAIDAKYDDALLTRSQIGKMLLLLLGHKAYRLEADSPPQPSGAGRKDAAMPYGSCKPFSRMIYSPDGGGEDQGIEVWDGLKNEDGFGCMSAIFVDFICASSLGLVPPTLDILPLSTSSSPTEEGAYESSSSKSFPLNKLVDYVISEANGNSESVSSSIDFKGFLRWHLHHPPSKCSDGAMCVRDTRLGPYLLDLRLIASVLFGVRPASAPMERILVEEIKRRHKHRYLRSRERSSQPHGPSGTVWYVISSEWWRTWQHFTEGKISDGVTGGCYLMGKIDNNSLLSDEGILSLKQGLIWRRDFELLEPLAWSALQAWHDGGPPIAREVVPLNPLQIDSQNHMSSRSRIMGSSDVDEEYEVELYPLYVTVFLCDKASRGEPRPFQQFIPLSRYLPLEDFVCKLREGLRRGSRLMRSDCRLWLMDSTNIAASRAAPTSGKDSDTLGWILDLDHTIGDKRNLRSAQLNKDENISLMLELRNEDGTWPSSKAIIKSTLEGRQQVDGITEQREEMVLGDGIVGLYNMGASKSSPTPGSKTHSNTCYLNSSIQCLSHTPILRDYFTSKAYLRDINTTNPLGHEGRLAQAFAVLVHNLWKKYEKGNGTLTKTKIMSSSTPLDAPALTPKSFKEAMGKFNESFAGNEQHDAQELLAFLLSGLSEDLNRIMKKPYIEAPDSDGRPDEELADIWWSNHLQRELSIIEALFTGQYKSTSTCRTCKYESARFEPFAYLQVPLPEDDQISVQCVLYPMKEEEVIMKYSVRVRHDGTVYDVLLNLAMMIHADDEDRMEVDEPCETEHAEPEASDSSDDNCKDPDKLCHAEMAECMAAVDMGESFIRKIVPHSWALSKLTTLESGEIPVLHVYEIQPILERKSRPHELKVIPSVKYSYLALTQRKLDFVPESFLHPFRPCIFGSPVLLRVRDLEGYTGEDLYAHISNRMRRFIQNAPARSNLPPSLLSKEEDDTVCNMASSSIASRHARRGRQHRQKTTADMEDFSAGKTPSFGFRLRLVSRDGSRCALCNWFSCCVGCLIPCDDFPVIASCGDSIAVDWHMSVDLSGGGFGWDISGVENTGINVQTSPHARALMRVKKHRSFDGGGKKHGYSGSITLEECLDSFSKEEKIPEVYCSKCQDFRVQTKRMSIWRTPPLVMIHLKRFQFTQHMKRKLRDLVVFPIEGLDLSRIVVPSSSPNARGDCHSKKKEAQEGVSDTIAMKDFFSGTFHPLSRNNCGRAESIYDLYGVVHHQGALSGGHYVASLKSEFDGKWRLFNDAQIYELNSRDVVDPSAYILFYVRRDVKGTTLEDFWDIKEREGEGLTEEEVAKLMKSRDRCVIS</sequence>
<dbReference type="Gene3D" id="3.90.70.10">
    <property type="entry name" value="Cysteine proteinases"/>
    <property type="match status" value="2"/>
</dbReference>
<dbReference type="EC" id="3.4.19.12" evidence="3"/>
<reference evidence="11 12" key="1">
    <citation type="submission" date="2024-10" db="EMBL/GenBank/DDBJ databases">
        <title>Updated reference genomes for cyclostephanoid diatoms.</title>
        <authorList>
            <person name="Roberts W.R."/>
            <person name="Alverson A.J."/>
        </authorList>
    </citation>
    <scope>NUCLEOTIDE SEQUENCE [LARGE SCALE GENOMIC DNA]</scope>
    <source>
        <strain evidence="11 12">AJA276-08</strain>
    </source>
</reference>
<dbReference type="Pfam" id="PF06337">
    <property type="entry name" value="DUSP"/>
    <property type="match status" value="1"/>
</dbReference>
<evidence type="ECO:0000256" key="6">
    <source>
        <dbReference type="ARBA" id="ARBA00022801"/>
    </source>
</evidence>
<feature type="compositionally biased region" description="Polar residues" evidence="8">
    <location>
        <begin position="211"/>
        <end position="223"/>
    </location>
</feature>
<evidence type="ECO:0000256" key="7">
    <source>
        <dbReference type="ARBA" id="ARBA00022807"/>
    </source>
</evidence>
<keyword evidence="5" id="KW-0833">Ubl conjugation pathway</keyword>
<evidence type="ECO:0000256" key="8">
    <source>
        <dbReference type="SAM" id="MobiDB-lite"/>
    </source>
</evidence>
<dbReference type="PROSITE" id="PS51283">
    <property type="entry name" value="DUSP"/>
    <property type="match status" value="1"/>
</dbReference>
<comment type="catalytic activity">
    <reaction evidence="1">
        <text>Thiol-dependent hydrolysis of ester, thioester, amide, peptide and isopeptide bonds formed by the C-terminal Gly of ubiquitin (a 76-residue protein attached to proteins as an intracellular targeting signal).</text>
        <dbReference type="EC" id="3.4.19.12"/>
    </reaction>
</comment>
<evidence type="ECO:0000259" key="10">
    <source>
        <dbReference type="PROSITE" id="PS51283"/>
    </source>
</evidence>
<feature type="region of interest" description="Disordered" evidence="8">
    <location>
        <begin position="198"/>
        <end position="223"/>
    </location>
</feature>
<dbReference type="SMART" id="SM00695">
    <property type="entry name" value="DUSP"/>
    <property type="match status" value="1"/>
</dbReference>
<comment type="caution">
    <text evidence="11">The sequence shown here is derived from an EMBL/GenBank/DDBJ whole genome shotgun (WGS) entry which is preliminary data.</text>
</comment>
<dbReference type="GO" id="GO:0004843">
    <property type="term" value="F:cysteine-type deubiquitinase activity"/>
    <property type="evidence" value="ECO:0007669"/>
    <property type="project" value="UniProtKB-EC"/>
</dbReference>
<evidence type="ECO:0000256" key="1">
    <source>
        <dbReference type="ARBA" id="ARBA00000707"/>
    </source>
</evidence>
<dbReference type="PANTHER" id="PTHR21646">
    <property type="entry name" value="UBIQUITIN CARBOXYL-TERMINAL HYDROLASE"/>
    <property type="match status" value="1"/>
</dbReference>
<evidence type="ECO:0000256" key="3">
    <source>
        <dbReference type="ARBA" id="ARBA00012759"/>
    </source>
</evidence>
<dbReference type="Pfam" id="PF00443">
    <property type="entry name" value="UCH"/>
    <property type="match status" value="1"/>
</dbReference>
<protein>
    <recommendedName>
        <fullName evidence="3">ubiquitinyl hydrolase 1</fullName>
        <ecNumber evidence="3">3.4.19.12</ecNumber>
    </recommendedName>
</protein>
<keyword evidence="4" id="KW-0645">Protease</keyword>
<dbReference type="InterPro" id="IPR018200">
    <property type="entry name" value="USP_CS"/>
</dbReference>
<organism evidence="11 12">
    <name type="scientific">Stephanodiscus triporus</name>
    <dbReference type="NCBI Taxonomy" id="2934178"/>
    <lineage>
        <taxon>Eukaryota</taxon>
        <taxon>Sar</taxon>
        <taxon>Stramenopiles</taxon>
        <taxon>Ochrophyta</taxon>
        <taxon>Bacillariophyta</taxon>
        <taxon>Coscinodiscophyceae</taxon>
        <taxon>Thalassiosirophycidae</taxon>
        <taxon>Stephanodiscales</taxon>
        <taxon>Stephanodiscaceae</taxon>
        <taxon>Stephanodiscus</taxon>
    </lineage>
</organism>
<feature type="compositionally biased region" description="Basic and acidic residues" evidence="8">
    <location>
        <begin position="460"/>
        <end position="470"/>
    </location>
</feature>
<dbReference type="InterPro" id="IPR001394">
    <property type="entry name" value="Peptidase_C19_UCH"/>
</dbReference>
<feature type="compositionally biased region" description="Low complexity" evidence="8">
    <location>
        <begin position="198"/>
        <end position="210"/>
    </location>
</feature>
<evidence type="ECO:0000256" key="4">
    <source>
        <dbReference type="ARBA" id="ARBA00022670"/>
    </source>
</evidence>
<dbReference type="InterPro" id="IPR006615">
    <property type="entry name" value="Pept_C19_DUSP"/>
</dbReference>
<dbReference type="InterPro" id="IPR038765">
    <property type="entry name" value="Papain-like_cys_pep_sf"/>
</dbReference>
<proteinExistence type="inferred from homology"/>
<dbReference type="InterPro" id="IPR035927">
    <property type="entry name" value="DUSP-like_sf"/>
</dbReference>
<evidence type="ECO:0000313" key="12">
    <source>
        <dbReference type="Proteomes" id="UP001530315"/>
    </source>
</evidence>